<dbReference type="OrthoDB" id="205198at2759"/>
<evidence type="ECO:0000259" key="2">
    <source>
        <dbReference type="PROSITE" id="PS50838"/>
    </source>
</evidence>
<sequence length="328" mass="36160">MPRLHRKRRLEADEDGAPAPTQRRPTRTVEESEDEVDEAEQESGSGSGSGSMAQLSKNLVRYALACEYSRTPIRRQDINQKVLGTHSRLFKGVFREAQGHLMDVFGMQMVELPNREKVTFRQKRAAAGADQNKTSNVWILQNILPSQYRSLDCMGPGIAPADENDPDLAGAYIGLYSTVISLILLSGGTLSEAKLDRFLKRMNAGDSTPVDTTDKVLMRMAKDGYIVKIKDTQGGEELVDYMVGPRGKVEVGKEGVRDLVRTVYGDDVQDLDQRLKRSLGLGEDGEDGEAPPVVNGGPVPSVEPVQERSQRRAKPQRGRRAGSDDDYA</sequence>
<dbReference type="Pfam" id="PF01454">
    <property type="entry name" value="MAGE"/>
    <property type="match status" value="1"/>
</dbReference>
<organism evidence="3 4">
    <name type="scientific">Bimuria novae-zelandiae CBS 107.79</name>
    <dbReference type="NCBI Taxonomy" id="1447943"/>
    <lineage>
        <taxon>Eukaryota</taxon>
        <taxon>Fungi</taxon>
        <taxon>Dikarya</taxon>
        <taxon>Ascomycota</taxon>
        <taxon>Pezizomycotina</taxon>
        <taxon>Dothideomycetes</taxon>
        <taxon>Pleosporomycetidae</taxon>
        <taxon>Pleosporales</taxon>
        <taxon>Massarineae</taxon>
        <taxon>Didymosphaeriaceae</taxon>
        <taxon>Bimuria</taxon>
    </lineage>
</organism>
<feature type="region of interest" description="Disordered" evidence="1">
    <location>
        <begin position="1"/>
        <end position="52"/>
    </location>
</feature>
<dbReference type="GO" id="GO:0006281">
    <property type="term" value="P:DNA repair"/>
    <property type="evidence" value="ECO:0007669"/>
    <property type="project" value="TreeGrafter"/>
</dbReference>
<proteinExistence type="predicted"/>
<dbReference type="PANTHER" id="PTHR11736">
    <property type="entry name" value="MELANOMA-ASSOCIATED ANTIGEN MAGE ANTIGEN"/>
    <property type="match status" value="1"/>
</dbReference>
<dbReference type="InterPro" id="IPR041899">
    <property type="entry name" value="MAGE_WH2"/>
</dbReference>
<dbReference type="PANTHER" id="PTHR11736:SF14">
    <property type="entry name" value="NSE3 HOMOLOG, SMC5-SMC6 COMPLEX COMPONENT"/>
    <property type="match status" value="1"/>
</dbReference>
<dbReference type="Proteomes" id="UP000800036">
    <property type="component" value="Unassembled WGS sequence"/>
</dbReference>
<dbReference type="InterPro" id="IPR002190">
    <property type="entry name" value="MHD_dom"/>
</dbReference>
<evidence type="ECO:0000256" key="1">
    <source>
        <dbReference type="SAM" id="MobiDB-lite"/>
    </source>
</evidence>
<evidence type="ECO:0000313" key="3">
    <source>
        <dbReference type="EMBL" id="KAF1967164.1"/>
    </source>
</evidence>
<dbReference type="PROSITE" id="PS50838">
    <property type="entry name" value="MAGE"/>
    <property type="match status" value="1"/>
</dbReference>
<dbReference type="EMBL" id="ML976736">
    <property type="protein sequence ID" value="KAF1967164.1"/>
    <property type="molecule type" value="Genomic_DNA"/>
</dbReference>
<dbReference type="Gene3D" id="1.10.10.1210">
    <property type="entry name" value="MAGE homology domain, winged helix WH2 motif"/>
    <property type="match status" value="1"/>
</dbReference>
<dbReference type="InterPro" id="IPR041898">
    <property type="entry name" value="MAGE_WH1"/>
</dbReference>
<name>A0A6A5UR91_9PLEO</name>
<accession>A0A6A5UR91</accession>
<feature type="compositionally biased region" description="Acidic residues" evidence="1">
    <location>
        <begin position="31"/>
        <end position="41"/>
    </location>
</feature>
<dbReference type="SMART" id="SM01373">
    <property type="entry name" value="MAGE"/>
    <property type="match status" value="1"/>
</dbReference>
<dbReference type="Gene3D" id="1.10.10.1200">
    <property type="entry name" value="MAGE homology domain, winged helix WH1 motif"/>
    <property type="match status" value="1"/>
</dbReference>
<dbReference type="AlphaFoldDB" id="A0A6A5UR91"/>
<feature type="region of interest" description="Disordered" evidence="1">
    <location>
        <begin position="280"/>
        <end position="328"/>
    </location>
</feature>
<feature type="compositionally biased region" description="Low complexity" evidence="1">
    <location>
        <begin position="291"/>
        <end position="304"/>
    </location>
</feature>
<protein>
    <submittedName>
        <fullName evidence="3">MAGE-domain-containing protein</fullName>
    </submittedName>
</protein>
<evidence type="ECO:0000313" key="4">
    <source>
        <dbReference type="Proteomes" id="UP000800036"/>
    </source>
</evidence>
<dbReference type="InterPro" id="IPR037445">
    <property type="entry name" value="MAGE"/>
</dbReference>
<gene>
    <name evidence="3" type="ORF">BU23DRAFT_559602</name>
</gene>
<reference evidence="3" key="1">
    <citation type="journal article" date="2020" name="Stud. Mycol.">
        <title>101 Dothideomycetes genomes: a test case for predicting lifestyles and emergence of pathogens.</title>
        <authorList>
            <person name="Haridas S."/>
            <person name="Albert R."/>
            <person name="Binder M."/>
            <person name="Bloem J."/>
            <person name="Labutti K."/>
            <person name="Salamov A."/>
            <person name="Andreopoulos B."/>
            <person name="Baker S."/>
            <person name="Barry K."/>
            <person name="Bills G."/>
            <person name="Bluhm B."/>
            <person name="Cannon C."/>
            <person name="Castanera R."/>
            <person name="Culley D."/>
            <person name="Daum C."/>
            <person name="Ezra D."/>
            <person name="Gonzalez J."/>
            <person name="Henrissat B."/>
            <person name="Kuo A."/>
            <person name="Liang C."/>
            <person name="Lipzen A."/>
            <person name="Lutzoni F."/>
            <person name="Magnuson J."/>
            <person name="Mondo S."/>
            <person name="Nolan M."/>
            <person name="Ohm R."/>
            <person name="Pangilinan J."/>
            <person name="Park H.-J."/>
            <person name="Ramirez L."/>
            <person name="Alfaro M."/>
            <person name="Sun H."/>
            <person name="Tritt A."/>
            <person name="Yoshinaga Y."/>
            <person name="Zwiers L.-H."/>
            <person name="Turgeon B."/>
            <person name="Goodwin S."/>
            <person name="Spatafora J."/>
            <person name="Crous P."/>
            <person name="Grigoriev I."/>
        </authorList>
    </citation>
    <scope>NUCLEOTIDE SEQUENCE</scope>
    <source>
        <strain evidence="3">CBS 107.79</strain>
    </source>
</reference>
<dbReference type="GO" id="GO:0005634">
    <property type="term" value="C:nucleus"/>
    <property type="evidence" value="ECO:0007669"/>
    <property type="project" value="TreeGrafter"/>
</dbReference>
<feature type="domain" description="MAGE" evidence="2">
    <location>
        <begin position="52"/>
        <end position="278"/>
    </location>
</feature>
<keyword evidence="4" id="KW-1185">Reference proteome</keyword>
<feature type="compositionally biased region" description="Basic residues" evidence="1">
    <location>
        <begin position="311"/>
        <end position="320"/>
    </location>
</feature>